<feature type="region of interest" description="Disordered" evidence="1">
    <location>
        <begin position="1"/>
        <end position="29"/>
    </location>
</feature>
<name>A0A7W7H169_9ACTN</name>
<evidence type="ECO:0000256" key="1">
    <source>
        <dbReference type="SAM" id="MobiDB-lite"/>
    </source>
</evidence>
<feature type="compositionally biased region" description="Polar residues" evidence="1">
    <location>
        <begin position="82"/>
        <end position="96"/>
    </location>
</feature>
<dbReference type="AlphaFoldDB" id="A0A7W7H169"/>
<feature type="region of interest" description="Disordered" evidence="1">
    <location>
        <begin position="62"/>
        <end position="103"/>
    </location>
</feature>
<comment type="caution">
    <text evidence="2">The sequence shown here is derived from an EMBL/GenBank/DDBJ whole genome shotgun (WGS) entry which is preliminary data.</text>
</comment>
<dbReference type="Proteomes" id="UP000546162">
    <property type="component" value="Unassembled WGS sequence"/>
</dbReference>
<accession>A0A7W7H169</accession>
<feature type="compositionally biased region" description="Polar residues" evidence="1">
    <location>
        <begin position="257"/>
        <end position="273"/>
    </location>
</feature>
<feature type="region of interest" description="Disordered" evidence="1">
    <location>
        <begin position="256"/>
        <end position="287"/>
    </location>
</feature>
<feature type="region of interest" description="Disordered" evidence="1">
    <location>
        <begin position="135"/>
        <end position="177"/>
    </location>
</feature>
<feature type="region of interest" description="Disordered" evidence="1">
    <location>
        <begin position="211"/>
        <end position="243"/>
    </location>
</feature>
<sequence>MAATKSAKNPTSGNDTPNTPEVSESAIARMKVGDLRRKLQSRGVQGTADLKKPELVKKLIKLETAGSKAKKSAGKKSASGRKNPTSGNDTPNTPEVSESAIARMKVADLRRELQSRGVKGTDDLKKPELVKKLIKLETAGSKAKKSAGKKSASGRKNPTSGNDTPNTPEVSESAIARMKVADLRRELQSRGVKGTDDLKKPELVKKLIKLETAESKSTRTAAKKSRAAAKDRSTPKKLASAAGKLPTTKKLLFAQTDLPSSEEVPSTLTVSKSNSRKRTGKATAVIH</sequence>
<protein>
    <submittedName>
        <fullName evidence="2">Putative HTH domain antitoxin</fullName>
    </submittedName>
</protein>
<proteinExistence type="predicted"/>
<evidence type="ECO:0000313" key="3">
    <source>
        <dbReference type="Proteomes" id="UP000546162"/>
    </source>
</evidence>
<organism evidence="2 3">
    <name type="scientific">Actinoplanes octamycinicus</name>
    <dbReference type="NCBI Taxonomy" id="135948"/>
    <lineage>
        <taxon>Bacteria</taxon>
        <taxon>Bacillati</taxon>
        <taxon>Actinomycetota</taxon>
        <taxon>Actinomycetes</taxon>
        <taxon>Micromonosporales</taxon>
        <taxon>Micromonosporaceae</taxon>
        <taxon>Actinoplanes</taxon>
    </lineage>
</organism>
<dbReference type="RefSeq" id="WP_185042300.1">
    <property type="nucleotide sequence ID" value="NZ_BAABFG010000005.1"/>
</dbReference>
<evidence type="ECO:0000313" key="2">
    <source>
        <dbReference type="EMBL" id="MBB4741862.1"/>
    </source>
</evidence>
<feature type="compositionally biased region" description="Polar residues" evidence="1">
    <location>
        <begin position="1"/>
        <end position="22"/>
    </location>
</feature>
<keyword evidence="3" id="KW-1185">Reference proteome</keyword>
<feature type="compositionally biased region" description="Polar residues" evidence="1">
    <location>
        <begin position="156"/>
        <end position="170"/>
    </location>
</feature>
<dbReference type="EMBL" id="JACHNB010000001">
    <property type="protein sequence ID" value="MBB4741862.1"/>
    <property type="molecule type" value="Genomic_DNA"/>
</dbReference>
<reference evidence="2 3" key="1">
    <citation type="submission" date="2020-08" db="EMBL/GenBank/DDBJ databases">
        <title>Sequencing the genomes of 1000 actinobacteria strains.</title>
        <authorList>
            <person name="Klenk H.-P."/>
        </authorList>
    </citation>
    <scope>NUCLEOTIDE SEQUENCE [LARGE SCALE GENOMIC DNA]</scope>
    <source>
        <strain evidence="2 3">DSM 45809</strain>
    </source>
</reference>
<gene>
    <name evidence="2" type="ORF">BJY16_005321</name>
</gene>